<organism evidence="2 3">
    <name type="scientific">Streptomyces daliensis</name>
    <dbReference type="NCBI Taxonomy" id="299421"/>
    <lineage>
        <taxon>Bacteria</taxon>
        <taxon>Bacillati</taxon>
        <taxon>Actinomycetota</taxon>
        <taxon>Actinomycetes</taxon>
        <taxon>Kitasatosporales</taxon>
        <taxon>Streptomycetaceae</taxon>
        <taxon>Streptomyces</taxon>
    </lineage>
</organism>
<proteinExistence type="predicted"/>
<comment type="caution">
    <text evidence="2">The sequence shown here is derived from an EMBL/GenBank/DDBJ whole genome shotgun (WGS) entry which is preliminary data.</text>
</comment>
<dbReference type="EMBL" id="JAGSMN010000256">
    <property type="protein sequence ID" value="MBR7673798.1"/>
    <property type="molecule type" value="Genomic_DNA"/>
</dbReference>
<sequence>MPYGSITGPGGTLAATGLATGQMWLVVLSVVAVLAGVVLTRASFRRGKGPLER</sequence>
<keyword evidence="1" id="KW-1133">Transmembrane helix</keyword>
<reference evidence="2" key="1">
    <citation type="submission" date="2021-04" db="EMBL/GenBank/DDBJ databases">
        <title>Sequencing of actinobacteria type strains.</title>
        <authorList>
            <person name="Nguyen G.-S."/>
            <person name="Wentzel A."/>
        </authorList>
    </citation>
    <scope>NUCLEOTIDE SEQUENCE</scope>
    <source>
        <strain evidence="2">DSM 42095</strain>
    </source>
</reference>
<evidence type="ECO:0000313" key="2">
    <source>
        <dbReference type="EMBL" id="MBR7673798.1"/>
    </source>
</evidence>
<gene>
    <name evidence="2" type="ORF">KDA82_12375</name>
</gene>
<evidence type="ECO:0000256" key="1">
    <source>
        <dbReference type="SAM" id="Phobius"/>
    </source>
</evidence>
<keyword evidence="3" id="KW-1185">Reference proteome</keyword>
<feature type="transmembrane region" description="Helical" evidence="1">
    <location>
        <begin position="23"/>
        <end position="44"/>
    </location>
</feature>
<name>A0A8T4IPR6_9ACTN</name>
<evidence type="ECO:0000313" key="3">
    <source>
        <dbReference type="Proteomes" id="UP000675554"/>
    </source>
</evidence>
<dbReference type="AlphaFoldDB" id="A0A8T4IPR6"/>
<protein>
    <submittedName>
        <fullName evidence="2">Uncharacterized protein</fullName>
    </submittedName>
</protein>
<accession>A0A8T4IPR6</accession>
<dbReference type="Proteomes" id="UP000675554">
    <property type="component" value="Unassembled WGS sequence"/>
</dbReference>
<keyword evidence="1" id="KW-0812">Transmembrane</keyword>
<keyword evidence="1" id="KW-0472">Membrane</keyword>